<feature type="signal peptide" evidence="5">
    <location>
        <begin position="1"/>
        <end position="17"/>
    </location>
</feature>
<reference evidence="8 9" key="1">
    <citation type="submission" date="2022-05" db="EMBL/GenBank/DDBJ databases">
        <authorList>
            <consortium name="Genoscope - CEA"/>
            <person name="William W."/>
        </authorList>
    </citation>
    <scope>NUCLEOTIDE SEQUENCE [LARGE SCALE GENOMIC DNA]</scope>
</reference>
<accession>A0ABN8PVU2</accession>
<comment type="caution">
    <text evidence="4">Lacks conserved residue(s) required for the propagation of feature annotation.</text>
</comment>
<feature type="chain" id="PRO_5046412451" description="Uromodulin" evidence="5">
    <location>
        <begin position="18"/>
        <end position="323"/>
    </location>
</feature>
<dbReference type="NCBIfam" id="NF040941">
    <property type="entry name" value="GGGWT_bact"/>
    <property type="match status" value="1"/>
</dbReference>
<dbReference type="PROSITE" id="PS01186">
    <property type="entry name" value="EGF_2"/>
    <property type="match status" value="1"/>
</dbReference>
<evidence type="ECO:0000256" key="5">
    <source>
        <dbReference type="SAM" id="SignalP"/>
    </source>
</evidence>
<sequence length="323" mass="36344">MKALKQIFCMSVISVLGQVHCTVVTPQCSSGGYEISILGWMLQGHIYKTMEANFPLDCLFACREDDRCQSFNWVISRHLCEFNNRTKEARSEDFVSDPDRFYFRRYKNRVPLGSIPELPAETCKEIKASEEQAVSGKYWLYTIKENIPVLAHCDMETFDIDECSATSPACDVNANCTNTRGSYLCTCKTGFSGDGKTCKVSDCLNYQNLTNGNRKVSHGSSPLLCDNSLPHGWYRFQGNAGTKMPTSCVAPNKCSTHATGWLNGAHPSVEEGKVTKKVCFNWESNCCRWSIDIEVINCGDFFLYHFRGTPPEHPCHLRYCGTD</sequence>
<dbReference type="PANTHER" id="PTHR36191:SF4">
    <property type="entry name" value="VWFD DOMAIN-CONTAINING PROTEIN"/>
    <property type="match status" value="1"/>
</dbReference>
<feature type="domain" description="EGF-like" evidence="6">
    <location>
        <begin position="159"/>
        <end position="199"/>
    </location>
</feature>
<dbReference type="Pfam" id="PF23283">
    <property type="entry name" value="D8C_UMOD"/>
    <property type="match status" value="1"/>
</dbReference>
<evidence type="ECO:0000256" key="4">
    <source>
        <dbReference type="PROSITE-ProRule" id="PRU00076"/>
    </source>
</evidence>
<dbReference type="PROSITE" id="PS50026">
    <property type="entry name" value="EGF_3"/>
    <property type="match status" value="1"/>
</dbReference>
<dbReference type="SMART" id="SM00181">
    <property type="entry name" value="EGF"/>
    <property type="match status" value="1"/>
</dbReference>
<dbReference type="Gene3D" id="2.10.25.10">
    <property type="entry name" value="Laminin"/>
    <property type="match status" value="1"/>
</dbReference>
<dbReference type="PANTHER" id="PTHR36191">
    <property type="entry name" value="ENDO/EXONUCLEASE/PHOSPHATASE DOMAIN-CONTAINING PROTEIN-RELATED"/>
    <property type="match status" value="1"/>
</dbReference>
<evidence type="ECO:0000256" key="3">
    <source>
        <dbReference type="ARBA" id="ARBA00023157"/>
    </source>
</evidence>
<dbReference type="InterPro" id="IPR001881">
    <property type="entry name" value="EGF-like_Ca-bd_dom"/>
</dbReference>
<dbReference type="EMBL" id="CALNXK010000086">
    <property type="protein sequence ID" value="CAH3149262.1"/>
    <property type="molecule type" value="Genomic_DNA"/>
</dbReference>
<dbReference type="InterPro" id="IPR024731">
    <property type="entry name" value="NELL2-like_EGF"/>
</dbReference>
<dbReference type="SUPFAM" id="SSF57196">
    <property type="entry name" value="EGF/Laminin"/>
    <property type="match status" value="1"/>
</dbReference>
<dbReference type="PROSITE" id="PS01187">
    <property type="entry name" value="EGF_CA"/>
    <property type="match status" value="1"/>
</dbReference>
<evidence type="ECO:0000259" key="6">
    <source>
        <dbReference type="PROSITE" id="PS50026"/>
    </source>
</evidence>
<dbReference type="InterPro" id="IPR057774">
    <property type="entry name" value="D8C_UMOD/GP2/OIT3-like"/>
</dbReference>
<evidence type="ECO:0000256" key="1">
    <source>
        <dbReference type="ARBA" id="ARBA00022536"/>
    </source>
</evidence>
<keyword evidence="2 5" id="KW-0732">Signal</keyword>
<evidence type="ECO:0000313" key="9">
    <source>
        <dbReference type="Proteomes" id="UP001159405"/>
    </source>
</evidence>
<dbReference type="CDD" id="cd00054">
    <property type="entry name" value="EGF_CA"/>
    <property type="match status" value="1"/>
</dbReference>
<dbReference type="InterPro" id="IPR003609">
    <property type="entry name" value="Pan_app"/>
</dbReference>
<name>A0ABN8PVU2_9CNID</name>
<proteinExistence type="predicted"/>
<feature type="domain" description="Apple" evidence="7">
    <location>
        <begin position="28"/>
        <end position="107"/>
    </location>
</feature>
<dbReference type="InterPro" id="IPR018097">
    <property type="entry name" value="EGF_Ca-bd_CS"/>
</dbReference>
<keyword evidence="1 4" id="KW-0245">EGF-like domain</keyword>
<dbReference type="InterPro" id="IPR000152">
    <property type="entry name" value="EGF-type_Asp/Asn_hydroxyl_site"/>
</dbReference>
<keyword evidence="9" id="KW-1185">Reference proteome</keyword>
<gene>
    <name evidence="8" type="ORF">PLOB_00047026</name>
</gene>
<protein>
    <recommendedName>
        <fullName evidence="10">Uromodulin</fullName>
    </recommendedName>
</protein>
<dbReference type="Pfam" id="PF12947">
    <property type="entry name" value="EGF_3"/>
    <property type="match status" value="1"/>
</dbReference>
<dbReference type="Proteomes" id="UP001159405">
    <property type="component" value="Unassembled WGS sequence"/>
</dbReference>
<dbReference type="InterPro" id="IPR000742">
    <property type="entry name" value="EGF"/>
</dbReference>
<keyword evidence="3" id="KW-1015">Disulfide bond</keyword>
<evidence type="ECO:0000313" key="8">
    <source>
        <dbReference type="EMBL" id="CAH3149262.1"/>
    </source>
</evidence>
<dbReference type="PROSITE" id="PS00010">
    <property type="entry name" value="ASX_HYDROXYL"/>
    <property type="match status" value="1"/>
</dbReference>
<evidence type="ECO:0000256" key="2">
    <source>
        <dbReference type="ARBA" id="ARBA00022729"/>
    </source>
</evidence>
<comment type="caution">
    <text evidence="8">The sequence shown here is derived from an EMBL/GenBank/DDBJ whole genome shotgun (WGS) entry which is preliminary data.</text>
</comment>
<dbReference type="SMART" id="SM00179">
    <property type="entry name" value="EGF_CA"/>
    <property type="match status" value="1"/>
</dbReference>
<dbReference type="PROSITE" id="PS50948">
    <property type="entry name" value="PAN"/>
    <property type="match status" value="1"/>
</dbReference>
<dbReference type="Gene3D" id="3.50.4.10">
    <property type="entry name" value="Hepatocyte Growth Factor"/>
    <property type="match status" value="1"/>
</dbReference>
<evidence type="ECO:0008006" key="10">
    <source>
        <dbReference type="Google" id="ProtNLM"/>
    </source>
</evidence>
<dbReference type="Pfam" id="PF00024">
    <property type="entry name" value="PAN_1"/>
    <property type="match status" value="1"/>
</dbReference>
<organism evidence="8 9">
    <name type="scientific">Porites lobata</name>
    <dbReference type="NCBI Taxonomy" id="104759"/>
    <lineage>
        <taxon>Eukaryota</taxon>
        <taxon>Metazoa</taxon>
        <taxon>Cnidaria</taxon>
        <taxon>Anthozoa</taxon>
        <taxon>Hexacorallia</taxon>
        <taxon>Scleractinia</taxon>
        <taxon>Fungiina</taxon>
        <taxon>Poritidae</taxon>
        <taxon>Porites</taxon>
    </lineage>
</organism>
<evidence type="ECO:0000259" key="7">
    <source>
        <dbReference type="PROSITE" id="PS50948"/>
    </source>
</evidence>